<dbReference type="InterPro" id="IPR011335">
    <property type="entry name" value="Restrct_endonuc-II-like"/>
</dbReference>
<protein>
    <submittedName>
        <fullName evidence="3">Transcriptional antiterminator</fullName>
    </submittedName>
</protein>
<dbReference type="RefSeq" id="WP_072675890.1">
    <property type="nucleotide sequence ID" value="NZ_MPKY01000001.1"/>
</dbReference>
<dbReference type="CDD" id="cd22362">
    <property type="entry name" value="TnsA_endonuclease-like"/>
    <property type="match status" value="1"/>
</dbReference>
<dbReference type="InterPro" id="IPR014832">
    <property type="entry name" value="TnsA_C"/>
</dbReference>
<feature type="domain" description="TnsA endonuclease C-terminal" evidence="1">
    <location>
        <begin position="167"/>
        <end position="246"/>
    </location>
</feature>
<name>A0A1M2UTU6_MARNT</name>
<dbReference type="InterPro" id="IPR011856">
    <property type="entry name" value="tRNA_endonuc-like_dom_sf"/>
</dbReference>
<organism evidence="3 4">
    <name type="scientific">Marinobacter nauticus</name>
    <name type="common">Marinobacter hydrocarbonoclasticus</name>
    <name type="synonym">Marinobacter aquaeolei</name>
    <dbReference type="NCBI Taxonomy" id="2743"/>
    <lineage>
        <taxon>Bacteria</taxon>
        <taxon>Pseudomonadati</taxon>
        <taxon>Pseudomonadota</taxon>
        <taxon>Gammaproteobacteria</taxon>
        <taxon>Pseudomonadales</taxon>
        <taxon>Marinobacteraceae</taxon>
        <taxon>Marinobacter</taxon>
    </lineage>
</organism>
<dbReference type="InterPro" id="IPR014833">
    <property type="entry name" value="TnsA_N"/>
</dbReference>
<dbReference type="Pfam" id="PF08722">
    <property type="entry name" value="Tn7_TnsA-like_N"/>
    <property type="match status" value="1"/>
</dbReference>
<dbReference type="Pfam" id="PF08721">
    <property type="entry name" value="Tn7_Tnp_TnsA_C"/>
    <property type="match status" value="1"/>
</dbReference>
<sequence>MGKKQYWNSEAKNKRWIKEGRGQGTGSNYKPWLTVRDVASEGRSHRVFGHITQRTHHLLSDLELATFLLLQWRSTTTDIREQFPLDRSLTREISKQLGVQHPNHQGLDQYMSSDFVVDSLEKARPRFAIQVKSKEAYSDPRTIEKLEIEKLYWREKGIPFYWVTERQIPSIVFENINLLYNHIEDDDDQDELLIQLEVFSKHMQASDVLRVKDLCMKLDLSYEQEPGEALYQFKRLLAKRYLHFDITKPFVELRCSDITIETVNALKEGWRVSS</sequence>
<dbReference type="InterPro" id="IPR036388">
    <property type="entry name" value="WH-like_DNA-bd_sf"/>
</dbReference>
<evidence type="ECO:0000313" key="4">
    <source>
        <dbReference type="Proteomes" id="UP000183986"/>
    </source>
</evidence>
<dbReference type="Gene3D" id="3.40.1350.10">
    <property type="match status" value="1"/>
</dbReference>
<dbReference type="SUPFAM" id="SSF46785">
    <property type="entry name" value="Winged helix' DNA-binding domain"/>
    <property type="match status" value="1"/>
</dbReference>
<gene>
    <name evidence="3" type="ORF">BEE62_00860</name>
</gene>
<dbReference type="Proteomes" id="UP000183986">
    <property type="component" value="Unassembled WGS sequence"/>
</dbReference>
<accession>A0A1M2UTU6</accession>
<keyword evidence="4" id="KW-1185">Reference proteome</keyword>
<evidence type="ECO:0000313" key="3">
    <source>
        <dbReference type="EMBL" id="OJS98774.1"/>
    </source>
</evidence>
<dbReference type="SUPFAM" id="SSF52980">
    <property type="entry name" value="Restriction endonuclease-like"/>
    <property type="match status" value="1"/>
</dbReference>
<dbReference type="AlphaFoldDB" id="A0A1M2UTU6"/>
<reference evidence="3" key="1">
    <citation type="submission" date="2016-11" db="EMBL/GenBank/DDBJ databases">
        <title>Draft Genome Sequence of Marinobacter hydrocarbonoclasticus strain STW2, a polyaromatic aromatic hydrocarbon degrading and denitrifying bacterium from rhizosphere of Seagrass Enhalus acodoides.</title>
        <authorList>
            <person name="Ling J."/>
            <person name="Dong J."/>
        </authorList>
    </citation>
    <scope>NUCLEOTIDE SEQUENCE [LARGE SCALE GENOMIC DNA]</scope>
    <source>
        <strain evidence="3">STW2</strain>
    </source>
</reference>
<feature type="domain" description="TnsA endonuclease N-terminal" evidence="2">
    <location>
        <begin position="75"/>
        <end position="165"/>
    </location>
</feature>
<dbReference type="EMBL" id="MPKY01000001">
    <property type="protein sequence ID" value="OJS98774.1"/>
    <property type="molecule type" value="Genomic_DNA"/>
</dbReference>
<dbReference type="Gene3D" id="1.10.10.10">
    <property type="entry name" value="Winged helix-like DNA-binding domain superfamily/Winged helix DNA-binding domain"/>
    <property type="match status" value="1"/>
</dbReference>
<dbReference type="OrthoDB" id="5291587at2"/>
<dbReference type="GO" id="GO:0003676">
    <property type="term" value="F:nucleic acid binding"/>
    <property type="evidence" value="ECO:0007669"/>
    <property type="project" value="InterPro"/>
</dbReference>
<evidence type="ECO:0000259" key="1">
    <source>
        <dbReference type="Pfam" id="PF08721"/>
    </source>
</evidence>
<proteinExistence type="predicted"/>
<dbReference type="InterPro" id="IPR036390">
    <property type="entry name" value="WH_DNA-bd_sf"/>
</dbReference>
<comment type="caution">
    <text evidence="3">The sequence shown here is derived from an EMBL/GenBank/DDBJ whole genome shotgun (WGS) entry which is preliminary data.</text>
</comment>
<evidence type="ECO:0000259" key="2">
    <source>
        <dbReference type="Pfam" id="PF08722"/>
    </source>
</evidence>